<proteinExistence type="evidence at transcript level"/>
<protein>
    <submittedName>
        <fullName evidence="2">Hypothetical secreted protein</fullName>
    </submittedName>
</protein>
<feature type="chain" id="PRO_5002777282" evidence="1">
    <location>
        <begin position="24"/>
        <end position="86"/>
    </location>
</feature>
<keyword evidence="1" id="KW-0732">Signal</keyword>
<organism evidence="2">
    <name type="scientific">Ornithodoros coriaceus</name>
    <name type="common">Soft tick</name>
    <name type="synonym">Argasid tick</name>
    <dbReference type="NCBI Taxonomy" id="92741"/>
    <lineage>
        <taxon>Eukaryota</taxon>
        <taxon>Metazoa</taxon>
        <taxon>Ecdysozoa</taxon>
        <taxon>Arthropoda</taxon>
        <taxon>Chelicerata</taxon>
        <taxon>Arachnida</taxon>
        <taxon>Acari</taxon>
        <taxon>Parasitiformes</taxon>
        <taxon>Ixodida</taxon>
        <taxon>Ixodoidea</taxon>
        <taxon>Argasidae</taxon>
        <taxon>Ornithodorinae</taxon>
        <taxon>Ornithodoros</taxon>
    </lineage>
</organism>
<evidence type="ECO:0000313" key="2">
    <source>
        <dbReference type="EMBL" id="ACB70402.1"/>
    </source>
</evidence>
<reference evidence="2" key="2">
    <citation type="submission" date="2008-03" db="EMBL/GenBank/DDBJ databases">
        <authorList>
            <person name="Li K.S."/>
            <person name="Guan Y."/>
            <person name="Wang J."/>
            <person name="Smith G.J.D."/>
            <person name="Xu K.M."/>
            <person name="Duan L."/>
            <person name="Rahardjo A.P."/>
            <person name="Puthavathana P."/>
            <person name="Buranathai C."/>
            <person name="Nguyen T.D."/>
            <person name="Estoepangestie A.T.S."/>
            <person name="Chaisingh A."/>
            <person name="Auewarakul P."/>
            <person name="Long H.T."/>
            <person name="Hanh N.T.H."/>
            <person name="Lim W."/>
            <person name="Webby R.J."/>
            <person name="Poon L.L.M."/>
            <person name="Chen H."/>
            <person name="Shortridge K.F."/>
            <person name="Yuen K.Y."/>
            <person name="Webster R.G."/>
            <person name="Peiris J.S.M."/>
        </authorList>
    </citation>
    <scope>NUCLEOTIDE SEQUENCE</scope>
    <source>
        <tissue evidence="2">Salivary glands</tissue>
    </source>
</reference>
<dbReference type="EMBL" id="EU574895">
    <property type="protein sequence ID" value="ACB70402.1"/>
    <property type="molecule type" value="mRNA"/>
</dbReference>
<sequence length="86" mass="9590">MTGKRGLLILLLFISLMSAPAWSDSSCNKAYCDSEDECSSGCRCTYNRCISDESSDFSEKWELISSMDGHSRQPVKNLLGEISDRL</sequence>
<dbReference type="AlphaFoldDB" id="B2D2G1"/>
<name>B2D2G1_ORNCO</name>
<accession>B2D2G1</accession>
<feature type="signal peptide" evidence="1">
    <location>
        <begin position="1"/>
        <end position="23"/>
    </location>
</feature>
<evidence type="ECO:0000256" key="1">
    <source>
        <dbReference type="SAM" id="SignalP"/>
    </source>
</evidence>
<reference evidence="2" key="1">
    <citation type="journal article" date="2008" name="J. Proteomics">
        <title>An insight into the salivary transcriptome and proteome of the soft tick and vector of epizootic bovine abortion, Ornithodoros coriaceus.</title>
        <authorList>
            <person name="Francischetti I.M."/>
            <person name="Meng Z."/>
            <person name="Mans B.J."/>
            <person name="Gudderra N."/>
            <person name="Hall M."/>
            <person name="Veenstra T.D."/>
            <person name="Pham V.M."/>
            <person name="Kotsyfakis M."/>
            <person name="Ribeiro J.M."/>
        </authorList>
    </citation>
    <scope>NUCLEOTIDE SEQUENCE</scope>
    <source>
        <tissue evidence="2">Salivary glands</tissue>
    </source>
</reference>